<dbReference type="Proteomes" id="UP000035642">
    <property type="component" value="Unassembled WGS sequence"/>
</dbReference>
<organism evidence="3 4">
    <name type="scientific">Angiostrongylus cantonensis</name>
    <name type="common">Rat lungworm</name>
    <dbReference type="NCBI Taxonomy" id="6313"/>
    <lineage>
        <taxon>Eukaryota</taxon>
        <taxon>Metazoa</taxon>
        <taxon>Ecdysozoa</taxon>
        <taxon>Nematoda</taxon>
        <taxon>Chromadorea</taxon>
        <taxon>Rhabditida</taxon>
        <taxon>Rhabditina</taxon>
        <taxon>Rhabditomorpha</taxon>
        <taxon>Strongyloidea</taxon>
        <taxon>Metastrongylidae</taxon>
        <taxon>Angiostrongylus</taxon>
    </lineage>
</organism>
<dbReference type="Gene3D" id="3.40.390.10">
    <property type="entry name" value="Collagenase (Catalytic Domain)"/>
    <property type="match status" value="1"/>
</dbReference>
<evidence type="ECO:0000313" key="4">
    <source>
        <dbReference type="WBParaSite" id="ACAC_0000528201-mRNA-1"/>
    </source>
</evidence>
<dbReference type="InterPro" id="IPR042089">
    <property type="entry name" value="Peptidase_M13_dom_2"/>
</dbReference>
<feature type="domain" description="Peptidase M13 N-terminal" evidence="2">
    <location>
        <begin position="9"/>
        <end position="92"/>
    </location>
</feature>
<dbReference type="PANTHER" id="PTHR11733">
    <property type="entry name" value="ZINC METALLOPROTEASE FAMILY M13 NEPRILYSIN-RELATED"/>
    <property type="match status" value="1"/>
</dbReference>
<proteinExistence type="inferred from homology"/>
<dbReference type="GO" id="GO:0005886">
    <property type="term" value="C:plasma membrane"/>
    <property type="evidence" value="ECO:0007669"/>
    <property type="project" value="TreeGrafter"/>
</dbReference>
<comment type="similarity">
    <text evidence="1">Belongs to the peptidase M13 family.</text>
</comment>
<dbReference type="PROSITE" id="PS51885">
    <property type="entry name" value="NEPRILYSIN"/>
    <property type="match status" value="1"/>
</dbReference>
<dbReference type="PANTHER" id="PTHR11733:SF7">
    <property type="entry name" value="NEPRILYSIN METALLOPEPTIDASE FAMILY-RELATED"/>
    <property type="match status" value="1"/>
</dbReference>
<dbReference type="Gene3D" id="1.10.1380.10">
    <property type="entry name" value="Neutral endopeptidase , domain2"/>
    <property type="match status" value="2"/>
</dbReference>
<dbReference type="Pfam" id="PF05649">
    <property type="entry name" value="Peptidase_M13_N"/>
    <property type="match status" value="1"/>
</dbReference>
<dbReference type="GO" id="GO:0004222">
    <property type="term" value="F:metalloendopeptidase activity"/>
    <property type="evidence" value="ECO:0007669"/>
    <property type="project" value="InterPro"/>
</dbReference>
<dbReference type="AlphaFoldDB" id="A0A0K0D5D7"/>
<protein>
    <submittedName>
        <fullName evidence="4">Neprilysin</fullName>
    </submittedName>
</protein>
<name>A0A0K0D5D7_ANGCA</name>
<evidence type="ECO:0000313" key="3">
    <source>
        <dbReference type="Proteomes" id="UP000035642"/>
    </source>
</evidence>
<accession>A0A0K0D5D7</accession>
<evidence type="ECO:0000256" key="1">
    <source>
        <dbReference type="ARBA" id="ARBA00007357"/>
    </source>
</evidence>
<reference evidence="3" key="1">
    <citation type="submission" date="2012-09" db="EMBL/GenBank/DDBJ databases">
        <authorList>
            <person name="Martin A.A."/>
        </authorList>
    </citation>
    <scope>NUCLEOTIDE SEQUENCE</scope>
</reference>
<dbReference type="STRING" id="6313.A0A0K0D5D7"/>
<keyword evidence="3" id="KW-1185">Reference proteome</keyword>
<dbReference type="InterPro" id="IPR000718">
    <property type="entry name" value="Peptidase_M13"/>
</dbReference>
<sequence>MIRHTQVDPCVDFFEFTCGNWKAKHPIPSHRISYSQFDKLSDKVQEEMRAVFESKEASPSKSASALKVMYRKCMDKDELNRIGAKKLIETIKFDQGQLCLGDSTRDYYLDREKYGKKIAAYREFFISTVKQLHEDADLPVNEGRIASDVDEIIELETELAKILVAEEDRRNFTKMYNLRRLSDMQTLM</sequence>
<dbReference type="SUPFAM" id="SSF55486">
    <property type="entry name" value="Metalloproteases ('zincins'), catalytic domain"/>
    <property type="match status" value="1"/>
</dbReference>
<evidence type="ECO:0000259" key="2">
    <source>
        <dbReference type="Pfam" id="PF05649"/>
    </source>
</evidence>
<dbReference type="GO" id="GO:0016485">
    <property type="term" value="P:protein processing"/>
    <property type="evidence" value="ECO:0007669"/>
    <property type="project" value="TreeGrafter"/>
</dbReference>
<reference evidence="4" key="2">
    <citation type="submission" date="2017-02" db="UniProtKB">
        <authorList>
            <consortium name="WormBaseParasite"/>
        </authorList>
    </citation>
    <scope>IDENTIFICATION</scope>
</reference>
<dbReference type="WBParaSite" id="ACAC_0000528201-mRNA-1">
    <property type="protein sequence ID" value="ACAC_0000528201-mRNA-1"/>
    <property type="gene ID" value="ACAC_0000528201"/>
</dbReference>
<dbReference type="InterPro" id="IPR024079">
    <property type="entry name" value="MetalloPept_cat_dom_sf"/>
</dbReference>
<dbReference type="InterPro" id="IPR008753">
    <property type="entry name" value="Peptidase_M13_N"/>
</dbReference>